<dbReference type="EMBL" id="LNYJ01000011">
    <property type="protein sequence ID" value="KTD16684.1"/>
    <property type="molecule type" value="Genomic_DNA"/>
</dbReference>
<keyword evidence="2" id="KW-1185">Reference proteome</keyword>
<evidence type="ECO:0000313" key="1">
    <source>
        <dbReference type="EMBL" id="KTD16684.1"/>
    </source>
</evidence>
<dbReference type="RefSeq" id="WP_165481219.1">
    <property type="nucleotide sequence ID" value="NZ_CAAAIC010000002.1"/>
</dbReference>
<dbReference type="STRING" id="456.Ljor_0990"/>
<dbReference type="AlphaFoldDB" id="A0A0W0V998"/>
<proteinExistence type="predicted"/>
<organism evidence="1 2">
    <name type="scientific">Legionella jordanis</name>
    <dbReference type="NCBI Taxonomy" id="456"/>
    <lineage>
        <taxon>Bacteria</taxon>
        <taxon>Pseudomonadati</taxon>
        <taxon>Pseudomonadota</taxon>
        <taxon>Gammaproteobacteria</taxon>
        <taxon>Legionellales</taxon>
        <taxon>Legionellaceae</taxon>
        <taxon>Legionella</taxon>
    </lineage>
</organism>
<dbReference type="InterPro" id="IPR058510">
    <property type="entry name" value="DUF8197"/>
</dbReference>
<reference evidence="1 2" key="1">
    <citation type="submission" date="2015-11" db="EMBL/GenBank/DDBJ databases">
        <title>Genomic analysis of 38 Legionella species identifies large and diverse effector repertoires.</title>
        <authorList>
            <person name="Burstein D."/>
            <person name="Amaro F."/>
            <person name="Zusman T."/>
            <person name="Lifshitz Z."/>
            <person name="Cohen O."/>
            <person name="Gilbert J.A."/>
            <person name="Pupko T."/>
            <person name="Shuman H.A."/>
            <person name="Segal G."/>
        </authorList>
    </citation>
    <scope>NUCLEOTIDE SEQUENCE [LARGE SCALE GENOMIC DNA]</scope>
    <source>
        <strain evidence="1 2">BL-540</strain>
    </source>
</reference>
<evidence type="ECO:0000313" key="2">
    <source>
        <dbReference type="Proteomes" id="UP000055035"/>
    </source>
</evidence>
<accession>A0A0W0V998</accession>
<protein>
    <submittedName>
        <fullName evidence="1">Uncharacterized protein</fullName>
    </submittedName>
</protein>
<name>A0A0W0V998_9GAMM</name>
<dbReference type="NCBIfam" id="NF046101">
    <property type="entry name" value="PA3496_fam"/>
    <property type="match status" value="1"/>
</dbReference>
<comment type="caution">
    <text evidence="1">The sequence shown here is derived from an EMBL/GenBank/DDBJ whole genome shotgun (WGS) entry which is preliminary data.</text>
</comment>
<sequence>MTIQRFDEFEAEVEDFNNSEEVVESNLSKKLERRRRIEELFEEKRLRQELAEFDLV</sequence>
<gene>
    <name evidence="1" type="ORF">Ljor_0990</name>
</gene>
<dbReference type="InterPro" id="IPR058059">
    <property type="entry name" value="PA3496-like"/>
</dbReference>
<dbReference type="Proteomes" id="UP000055035">
    <property type="component" value="Unassembled WGS sequence"/>
</dbReference>
<dbReference type="Pfam" id="PF26620">
    <property type="entry name" value="DUF8197"/>
    <property type="match status" value="1"/>
</dbReference>
<dbReference type="PATRIC" id="fig|456.5.peg.1052"/>